<gene>
    <name evidence="5" type="ORF">SHERM_01499</name>
</gene>
<feature type="domain" description="DYW" evidence="4">
    <location>
        <begin position="533"/>
        <end position="608"/>
    </location>
</feature>
<dbReference type="GO" id="GO:0008270">
    <property type="term" value="F:zinc ion binding"/>
    <property type="evidence" value="ECO:0007669"/>
    <property type="project" value="InterPro"/>
</dbReference>
<dbReference type="GO" id="GO:0003723">
    <property type="term" value="F:RNA binding"/>
    <property type="evidence" value="ECO:0007669"/>
    <property type="project" value="InterPro"/>
</dbReference>
<sequence length="664" mass="72667">MRWPADCTTASSLARHYRSLLRSCARRSSLLAGQTLHAAAVTAGLLAPPQLYLANAVLHMYAACGQLLSARAVFDRIPISHKDAADWTALMDCHARGGSPADALGLFAVMRRIGIPIDGVAMVSPFSTCAKIGNCSFGIQCHGFMVKSGLGSAVKARNSAIDMYAKCGLMAHAKALFTESNLRSVVSWTVLLWGVAKWEGLQSANNLFDQMPERNEIAWTIIIARHIENGFTREAFGLLSEMMFGFGLRLNSSSSLCSLLSACTQSGDSFIGKWVHSYAIKSNFDTLTDVKLGTTLLDMYAKCGRIQTAVRVFNSMQTRNTVTWNAILSGLAMHGKGPTVLSMFDKMSREAKPNDITFTAVLTACSHAGLVDSGREFFRALENPSMENYACLVDLLARSGNFAEAESIIREMPMTPNEVVLGALLGACSAQNQHELVQNLTQTHPEYTDHHVLVSNMYARSGDSGRASFFRKDLRERGIRKVPGISTIYVNGQAHHFSAGDKSHSRINEIYSMLDEMIMKLKLAGYVPDPTAQILSGEERERAVFSHAEKLALCFGLMSTKAGCQLYIFKNLRICRDCHSAMKVASRVYGREIVVRDRNRFHSFKDGRPENAGFSPSTSLCFSRKPLRSARSSLTSAWTRPRSAASLRVVSGPLEVEGAVGPGR</sequence>
<dbReference type="AlphaFoldDB" id="A0A9N7RBC4"/>
<dbReference type="PANTHER" id="PTHR47926">
    <property type="entry name" value="PENTATRICOPEPTIDE REPEAT-CONTAINING PROTEIN"/>
    <property type="match status" value="1"/>
</dbReference>
<dbReference type="OrthoDB" id="1688675at2759"/>
<organism evidence="5 6">
    <name type="scientific">Striga hermonthica</name>
    <name type="common">Purple witchweed</name>
    <name type="synonym">Buchnera hermonthica</name>
    <dbReference type="NCBI Taxonomy" id="68872"/>
    <lineage>
        <taxon>Eukaryota</taxon>
        <taxon>Viridiplantae</taxon>
        <taxon>Streptophyta</taxon>
        <taxon>Embryophyta</taxon>
        <taxon>Tracheophyta</taxon>
        <taxon>Spermatophyta</taxon>
        <taxon>Magnoliopsida</taxon>
        <taxon>eudicotyledons</taxon>
        <taxon>Gunneridae</taxon>
        <taxon>Pentapetalae</taxon>
        <taxon>asterids</taxon>
        <taxon>lamiids</taxon>
        <taxon>Lamiales</taxon>
        <taxon>Orobanchaceae</taxon>
        <taxon>Buchnereae</taxon>
        <taxon>Striga</taxon>
    </lineage>
</organism>
<reference evidence="5" key="1">
    <citation type="submission" date="2019-12" db="EMBL/GenBank/DDBJ databases">
        <authorList>
            <person name="Scholes J."/>
        </authorList>
    </citation>
    <scope>NUCLEOTIDE SEQUENCE</scope>
</reference>
<dbReference type="InterPro" id="IPR046960">
    <property type="entry name" value="PPR_At4g14850-like_plant"/>
</dbReference>
<proteinExistence type="inferred from homology"/>
<evidence type="ECO:0000256" key="3">
    <source>
        <dbReference type="PROSITE-ProRule" id="PRU00708"/>
    </source>
</evidence>
<name>A0A9N7RBC4_STRHE</name>
<dbReference type="Pfam" id="PF14432">
    <property type="entry name" value="DYW_deaminase"/>
    <property type="match status" value="1"/>
</dbReference>
<feature type="repeat" description="PPR" evidence="3">
    <location>
        <begin position="83"/>
        <end position="117"/>
    </location>
</feature>
<evidence type="ECO:0000313" key="6">
    <source>
        <dbReference type="Proteomes" id="UP001153555"/>
    </source>
</evidence>
<dbReference type="Pfam" id="PF01535">
    <property type="entry name" value="PPR"/>
    <property type="match status" value="5"/>
</dbReference>
<keyword evidence="6" id="KW-1185">Reference proteome</keyword>
<evidence type="ECO:0000256" key="1">
    <source>
        <dbReference type="ARBA" id="ARBA00006643"/>
    </source>
</evidence>
<dbReference type="Gene3D" id="1.25.40.10">
    <property type="entry name" value="Tetratricopeptide repeat domain"/>
    <property type="match status" value="3"/>
</dbReference>
<evidence type="ECO:0000259" key="4">
    <source>
        <dbReference type="Pfam" id="PF14432"/>
    </source>
</evidence>
<keyword evidence="2" id="KW-0677">Repeat</keyword>
<dbReference type="InterPro" id="IPR002885">
    <property type="entry name" value="PPR_rpt"/>
</dbReference>
<comment type="caution">
    <text evidence="5">The sequence shown here is derived from an EMBL/GenBank/DDBJ whole genome shotgun (WGS) entry which is preliminary data.</text>
</comment>
<dbReference type="EMBL" id="CACSLK010020336">
    <property type="protein sequence ID" value="CAA0820261.1"/>
    <property type="molecule type" value="Genomic_DNA"/>
</dbReference>
<dbReference type="PROSITE" id="PS51375">
    <property type="entry name" value="PPR"/>
    <property type="match status" value="2"/>
</dbReference>
<evidence type="ECO:0000256" key="2">
    <source>
        <dbReference type="ARBA" id="ARBA00022737"/>
    </source>
</evidence>
<dbReference type="Proteomes" id="UP001153555">
    <property type="component" value="Unassembled WGS sequence"/>
</dbReference>
<dbReference type="PANTHER" id="PTHR47926:SF436">
    <property type="entry name" value="PENTATRICOPEPTIDE REPEAT-CONTAINING PROTEIN ELI1, CHLOROPLASTIC-LIKE ISOFORM X2"/>
    <property type="match status" value="1"/>
</dbReference>
<dbReference type="GO" id="GO:0009451">
    <property type="term" value="P:RNA modification"/>
    <property type="evidence" value="ECO:0007669"/>
    <property type="project" value="InterPro"/>
</dbReference>
<dbReference type="Pfam" id="PF13041">
    <property type="entry name" value="PPR_2"/>
    <property type="match status" value="1"/>
</dbReference>
<accession>A0A9N7RBC4</accession>
<dbReference type="NCBIfam" id="TIGR00756">
    <property type="entry name" value="PPR"/>
    <property type="match status" value="2"/>
</dbReference>
<comment type="similarity">
    <text evidence="1">Belongs to the PPR family. PCMP-H subfamily.</text>
</comment>
<evidence type="ECO:0000313" key="5">
    <source>
        <dbReference type="EMBL" id="CAA0820261.1"/>
    </source>
</evidence>
<dbReference type="InterPro" id="IPR011990">
    <property type="entry name" value="TPR-like_helical_dom_sf"/>
</dbReference>
<dbReference type="InterPro" id="IPR032867">
    <property type="entry name" value="DYW_dom"/>
</dbReference>
<feature type="repeat" description="PPR" evidence="3">
    <location>
        <begin position="289"/>
        <end position="323"/>
    </location>
</feature>
<protein>
    <submittedName>
        <fullName evidence="5">Pentatricopeptide repeat-containing protein -mitochondrial</fullName>
    </submittedName>
</protein>
<dbReference type="FunFam" id="1.25.40.10:FF:000090">
    <property type="entry name" value="Pentatricopeptide repeat-containing protein, chloroplastic"/>
    <property type="match status" value="1"/>
</dbReference>